<reference evidence="1" key="1">
    <citation type="submission" date="2020-02" db="EMBL/GenBank/DDBJ databases">
        <authorList>
            <person name="Meier V. D."/>
        </authorList>
    </citation>
    <scope>NUCLEOTIDE SEQUENCE</scope>
    <source>
        <strain evidence="1">AVDCRST_MAG64</strain>
    </source>
</reference>
<protein>
    <submittedName>
        <fullName evidence="1">Uncharacterized protein</fullName>
    </submittedName>
</protein>
<dbReference type="AlphaFoldDB" id="A0A6J4QG89"/>
<dbReference type="EMBL" id="CADCUQ010001029">
    <property type="protein sequence ID" value="CAA9444100.1"/>
    <property type="molecule type" value="Genomic_DNA"/>
</dbReference>
<organism evidence="1">
    <name type="scientific">uncultured Phycisphaerae bacterium</name>
    <dbReference type="NCBI Taxonomy" id="904963"/>
    <lineage>
        <taxon>Bacteria</taxon>
        <taxon>Pseudomonadati</taxon>
        <taxon>Planctomycetota</taxon>
        <taxon>Phycisphaerae</taxon>
        <taxon>environmental samples</taxon>
    </lineage>
</organism>
<name>A0A6J4QG89_9BACT</name>
<evidence type="ECO:0000313" key="1">
    <source>
        <dbReference type="EMBL" id="CAA9444100.1"/>
    </source>
</evidence>
<proteinExistence type="predicted"/>
<sequence length="165" mass="18292">MGWHKPEPPLVWRAIATYLAHAFDGSPDAAAHGAPARTPAAVRLRLESLRATAPADFFASPVFECDAAAHPTKFSLRLGNRTYPHMKLVVDRAPDGRGHLFRADTHDGHCRPAPGSRDYPAFCKLMDVNRDLAARIEAAWEAEGIPTFKSFLRDDLARRRAQQEP</sequence>
<accession>A0A6J4QG89</accession>
<gene>
    <name evidence="1" type="ORF">AVDCRST_MAG64-4396</name>
</gene>